<proteinExistence type="predicted"/>
<protein>
    <submittedName>
        <fullName evidence="1">ATPase</fullName>
    </submittedName>
</protein>
<name>A0A2L1KSV5_KLEPN</name>
<accession>A0A2L1KSV5</accession>
<dbReference type="InterPro" id="IPR036388">
    <property type="entry name" value="WH-like_DNA-bd_sf"/>
</dbReference>
<sequence length="258" mass="30010">MARPLRKLTREGVVYTRREIVEGEINELEKLSDDDVASRGVVWPKNTPGFISSEALLYFVRNTGNPSLRETLLKALLERIHRNLPKPNSLDGKTASMSSMAIRDKVRDDFIDLLLIDQADYDDRLDYFEVNFNGALARDRVDAKRHVQSEENRTQELGCEDEEISPEVERAIESYDPFEAYELDKESYRRRLDAAINALPPLQQRIVEMWRQEIPIISKDPNEMTISKALKKSDKTIRTHRDYAFATLRKRLKEKEKV</sequence>
<dbReference type="Gene3D" id="1.10.10.10">
    <property type="entry name" value="Winged helix-like DNA-binding domain superfamily/Winged helix DNA-binding domain"/>
    <property type="match status" value="1"/>
</dbReference>
<evidence type="ECO:0000313" key="1">
    <source>
        <dbReference type="EMBL" id="AVE25574.1"/>
    </source>
</evidence>
<dbReference type="AlphaFoldDB" id="A0A2L1KSV5"/>
<organism evidence="1">
    <name type="scientific">Klebsiella pneumoniae</name>
    <dbReference type="NCBI Taxonomy" id="573"/>
    <lineage>
        <taxon>Bacteria</taxon>
        <taxon>Pseudomonadati</taxon>
        <taxon>Pseudomonadota</taxon>
        <taxon>Gammaproteobacteria</taxon>
        <taxon>Enterobacterales</taxon>
        <taxon>Enterobacteriaceae</taxon>
        <taxon>Klebsiella/Raoultella group</taxon>
        <taxon>Klebsiella</taxon>
        <taxon>Klebsiella pneumoniae complex</taxon>
    </lineage>
</organism>
<reference evidence="1" key="1">
    <citation type="submission" date="2016-12" db="EMBL/GenBank/DDBJ databases">
        <title>Frequent emergence of pathogenic lineages of Klebsiella pneumoniae via mobilisation of yersiniabactin and colibactin.</title>
        <authorList>
            <person name="Lam M.M.C."/>
            <person name="Wick R.R."/>
            <person name="Wyres K.L."/>
            <person name="Gorrie C."/>
            <person name="Judd L."/>
            <person name="Jenney A."/>
            <person name="Holt K.E."/>
        </authorList>
    </citation>
    <scope>NUCLEOTIDE SEQUENCE</scope>
    <source>
        <strain evidence="1">16852116</strain>
    </source>
</reference>
<dbReference type="InterPro" id="IPR013324">
    <property type="entry name" value="RNA_pol_sigma_r3/r4-like"/>
</dbReference>
<dbReference type="SUPFAM" id="SSF88659">
    <property type="entry name" value="Sigma3 and sigma4 domains of RNA polymerase sigma factors"/>
    <property type="match status" value="1"/>
</dbReference>
<gene>
    <name evidence="1" type="ORF">ICEKp14_0049</name>
</gene>
<dbReference type="RefSeq" id="WP_073554415.1">
    <property type="nucleotide sequence ID" value="NZ_JAMYGX010000070.1"/>
</dbReference>
<dbReference type="EMBL" id="KY454638">
    <property type="protein sequence ID" value="AVE25574.1"/>
    <property type="molecule type" value="Genomic_DNA"/>
</dbReference>